<sequence>ERPRDVPGPRAVPVFAGTARPSDVRAESQPPGGTGSVTVWPARHQPQHELPIFRKTCPRCTANFGGHQGSVFGADCNVRAASDDGWQPKLDC</sequence>
<comment type="caution">
    <text evidence="2">The sequence shown here is derived from an EMBL/GenBank/DDBJ whole genome shotgun (WGS) entry which is preliminary data.</text>
</comment>
<evidence type="ECO:0000313" key="3">
    <source>
        <dbReference type="Proteomes" id="UP001519460"/>
    </source>
</evidence>
<dbReference type="EMBL" id="JACVVK020000073">
    <property type="protein sequence ID" value="KAK7495677.1"/>
    <property type="molecule type" value="Genomic_DNA"/>
</dbReference>
<name>A0ABD0L891_9CAEN</name>
<feature type="non-terminal residue" evidence="2">
    <location>
        <position position="1"/>
    </location>
</feature>
<dbReference type="Proteomes" id="UP001519460">
    <property type="component" value="Unassembled WGS sequence"/>
</dbReference>
<organism evidence="2 3">
    <name type="scientific">Batillaria attramentaria</name>
    <dbReference type="NCBI Taxonomy" id="370345"/>
    <lineage>
        <taxon>Eukaryota</taxon>
        <taxon>Metazoa</taxon>
        <taxon>Spiralia</taxon>
        <taxon>Lophotrochozoa</taxon>
        <taxon>Mollusca</taxon>
        <taxon>Gastropoda</taxon>
        <taxon>Caenogastropoda</taxon>
        <taxon>Sorbeoconcha</taxon>
        <taxon>Cerithioidea</taxon>
        <taxon>Batillariidae</taxon>
        <taxon>Batillaria</taxon>
    </lineage>
</organism>
<feature type="region of interest" description="Disordered" evidence="1">
    <location>
        <begin position="1"/>
        <end position="40"/>
    </location>
</feature>
<keyword evidence="3" id="KW-1185">Reference proteome</keyword>
<evidence type="ECO:0000256" key="1">
    <source>
        <dbReference type="SAM" id="MobiDB-lite"/>
    </source>
</evidence>
<protein>
    <submittedName>
        <fullName evidence="2">Uncharacterized protein</fullName>
    </submittedName>
</protein>
<dbReference type="AlphaFoldDB" id="A0ABD0L891"/>
<gene>
    <name evidence="2" type="ORF">BaRGS_00013124</name>
</gene>
<proteinExistence type="predicted"/>
<feature type="non-terminal residue" evidence="2">
    <location>
        <position position="92"/>
    </location>
</feature>
<reference evidence="2 3" key="1">
    <citation type="journal article" date="2023" name="Sci. Data">
        <title>Genome assembly of the Korean intertidal mud-creeper Batillaria attramentaria.</title>
        <authorList>
            <person name="Patra A.K."/>
            <person name="Ho P.T."/>
            <person name="Jun S."/>
            <person name="Lee S.J."/>
            <person name="Kim Y."/>
            <person name="Won Y.J."/>
        </authorList>
    </citation>
    <scope>NUCLEOTIDE SEQUENCE [LARGE SCALE GENOMIC DNA]</scope>
    <source>
        <strain evidence="2">Wonlab-2016</strain>
    </source>
</reference>
<evidence type="ECO:0000313" key="2">
    <source>
        <dbReference type="EMBL" id="KAK7495677.1"/>
    </source>
</evidence>
<accession>A0ABD0L891</accession>